<dbReference type="GO" id="GO:0061630">
    <property type="term" value="F:ubiquitin protein ligase activity"/>
    <property type="evidence" value="ECO:0007669"/>
    <property type="project" value="UniProtKB-EC"/>
</dbReference>
<reference evidence="16" key="1">
    <citation type="journal article" date="2023" name="Plant J.">
        <title>The genome of the king protea, Protea cynaroides.</title>
        <authorList>
            <person name="Chang J."/>
            <person name="Duong T.A."/>
            <person name="Schoeman C."/>
            <person name="Ma X."/>
            <person name="Roodt D."/>
            <person name="Barker N."/>
            <person name="Li Z."/>
            <person name="Van de Peer Y."/>
            <person name="Mizrachi E."/>
        </authorList>
    </citation>
    <scope>NUCLEOTIDE SEQUENCE</scope>
    <source>
        <tissue evidence="16">Young leaves</tissue>
    </source>
</reference>
<organism evidence="16 17">
    <name type="scientific">Protea cynaroides</name>
    <dbReference type="NCBI Taxonomy" id="273540"/>
    <lineage>
        <taxon>Eukaryota</taxon>
        <taxon>Viridiplantae</taxon>
        <taxon>Streptophyta</taxon>
        <taxon>Embryophyta</taxon>
        <taxon>Tracheophyta</taxon>
        <taxon>Spermatophyta</taxon>
        <taxon>Magnoliopsida</taxon>
        <taxon>Proteales</taxon>
        <taxon>Proteaceae</taxon>
        <taxon>Protea</taxon>
    </lineage>
</organism>
<dbReference type="PANTHER" id="PTHR14155:SF550">
    <property type="entry name" value="E3 UBIQUITIN-PROTEIN LIGASE ATL41"/>
    <property type="match status" value="1"/>
</dbReference>
<keyword evidence="12" id="KW-0472">Membrane</keyword>
<dbReference type="InterPro" id="IPR013083">
    <property type="entry name" value="Znf_RING/FYVE/PHD"/>
</dbReference>
<evidence type="ECO:0000256" key="8">
    <source>
        <dbReference type="ARBA" id="ARBA00022771"/>
    </source>
</evidence>
<dbReference type="OrthoDB" id="8062037at2759"/>
<keyword evidence="9" id="KW-0833">Ubl conjugation pathway</keyword>
<dbReference type="InterPro" id="IPR053238">
    <property type="entry name" value="RING-H2_zinc_finger"/>
</dbReference>
<dbReference type="GO" id="GO:0008270">
    <property type="term" value="F:zinc ion binding"/>
    <property type="evidence" value="ECO:0007669"/>
    <property type="project" value="UniProtKB-KW"/>
</dbReference>
<dbReference type="PROSITE" id="PS50089">
    <property type="entry name" value="ZF_RING_2"/>
    <property type="match status" value="1"/>
</dbReference>
<evidence type="ECO:0000256" key="5">
    <source>
        <dbReference type="ARBA" id="ARBA00022679"/>
    </source>
</evidence>
<evidence type="ECO:0000313" key="16">
    <source>
        <dbReference type="EMBL" id="KAJ4975351.1"/>
    </source>
</evidence>
<evidence type="ECO:0000256" key="3">
    <source>
        <dbReference type="ARBA" id="ARBA00004906"/>
    </source>
</evidence>
<keyword evidence="8 14" id="KW-0863">Zinc-finger</keyword>
<accession>A0A9Q0KSB6</accession>
<dbReference type="GO" id="GO:0016020">
    <property type="term" value="C:membrane"/>
    <property type="evidence" value="ECO:0007669"/>
    <property type="project" value="UniProtKB-SubCell"/>
</dbReference>
<keyword evidence="7" id="KW-0479">Metal-binding</keyword>
<dbReference type="EC" id="2.3.2.27" evidence="4"/>
<evidence type="ECO:0000256" key="6">
    <source>
        <dbReference type="ARBA" id="ARBA00022692"/>
    </source>
</evidence>
<feature type="domain" description="RING-type" evidence="15">
    <location>
        <begin position="60"/>
        <end position="102"/>
    </location>
</feature>
<name>A0A9Q0KSB6_9MAGN</name>
<dbReference type="Gene3D" id="3.30.40.10">
    <property type="entry name" value="Zinc/RING finger domain, C3HC4 (zinc finger)"/>
    <property type="match status" value="1"/>
</dbReference>
<keyword evidence="17" id="KW-1185">Reference proteome</keyword>
<dbReference type="SMART" id="SM00184">
    <property type="entry name" value="RING"/>
    <property type="match status" value="1"/>
</dbReference>
<comment type="pathway">
    <text evidence="3">Protein modification; protein ubiquitination.</text>
</comment>
<dbReference type="PANTHER" id="PTHR14155">
    <property type="entry name" value="RING FINGER DOMAIN-CONTAINING"/>
    <property type="match status" value="1"/>
</dbReference>
<evidence type="ECO:0000256" key="4">
    <source>
        <dbReference type="ARBA" id="ARBA00012483"/>
    </source>
</evidence>
<evidence type="ECO:0000256" key="13">
    <source>
        <dbReference type="ARBA" id="ARBA00024209"/>
    </source>
</evidence>
<evidence type="ECO:0000256" key="2">
    <source>
        <dbReference type="ARBA" id="ARBA00004167"/>
    </source>
</evidence>
<keyword evidence="10" id="KW-0862">Zinc</keyword>
<protein>
    <recommendedName>
        <fullName evidence="4">RING-type E3 ubiquitin transferase</fullName>
        <ecNumber evidence="4">2.3.2.27</ecNumber>
    </recommendedName>
</protein>
<dbReference type="AlphaFoldDB" id="A0A9Q0KSB6"/>
<keyword evidence="11" id="KW-1133">Transmembrane helix</keyword>
<dbReference type="CDD" id="cd16461">
    <property type="entry name" value="RING-H2_EL5-like"/>
    <property type="match status" value="1"/>
</dbReference>
<evidence type="ECO:0000256" key="9">
    <source>
        <dbReference type="ARBA" id="ARBA00022786"/>
    </source>
</evidence>
<comment type="subcellular location">
    <subcellularLocation>
        <location evidence="2">Membrane</location>
        <topology evidence="2">Single-pass membrane protein</topology>
    </subcellularLocation>
</comment>
<dbReference type="SUPFAM" id="SSF57850">
    <property type="entry name" value="RING/U-box"/>
    <property type="match status" value="1"/>
</dbReference>
<proteinExistence type="inferred from homology"/>
<keyword evidence="6" id="KW-0812">Transmembrane</keyword>
<dbReference type="FunFam" id="3.30.40.10:FF:000187">
    <property type="entry name" value="E3 ubiquitin-protein ligase ATL6"/>
    <property type="match status" value="1"/>
</dbReference>
<evidence type="ECO:0000256" key="7">
    <source>
        <dbReference type="ARBA" id="ARBA00022723"/>
    </source>
</evidence>
<evidence type="ECO:0000256" key="12">
    <source>
        <dbReference type="ARBA" id="ARBA00023136"/>
    </source>
</evidence>
<evidence type="ECO:0000256" key="11">
    <source>
        <dbReference type="ARBA" id="ARBA00022989"/>
    </source>
</evidence>
<sequence length="281" mass="31223">MRSRANQSTERLEAGRLQQPQSFQPFYTGLDPSIIATLPVYVYKQTDQPASDDNDGPRECAVCLSIFENEEVAMLLPNCKHMFHDPCIKMWFSSHTTCPVCRCSAEPLMVPEPKEKWVGSYPFPAMELDVFHPITPSLEGTSDGSAQAFEGGGVDSRPNSTFGRQVALKFTSGLREQEDGNFSVTVKGYASEELVSENSSSFCYLCRDITSYSSHADADSLVMLESLYVFFNPSLLQVQLLRIGGKPYVIAGAQAKLRKGHSETPTPFLDLLLRIIPFKKN</sequence>
<evidence type="ECO:0000256" key="10">
    <source>
        <dbReference type="ARBA" id="ARBA00022833"/>
    </source>
</evidence>
<dbReference type="InterPro" id="IPR001841">
    <property type="entry name" value="Znf_RING"/>
</dbReference>
<comment type="similarity">
    <text evidence="13">Belongs to the RING-type zinc finger family. ATL subfamily.</text>
</comment>
<dbReference type="Proteomes" id="UP001141806">
    <property type="component" value="Unassembled WGS sequence"/>
</dbReference>
<keyword evidence="5" id="KW-0808">Transferase</keyword>
<comment type="caution">
    <text evidence="16">The sequence shown here is derived from an EMBL/GenBank/DDBJ whole genome shotgun (WGS) entry which is preliminary data.</text>
</comment>
<evidence type="ECO:0000313" key="17">
    <source>
        <dbReference type="Proteomes" id="UP001141806"/>
    </source>
</evidence>
<evidence type="ECO:0000256" key="14">
    <source>
        <dbReference type="PROSITE-ProRule" id="PRU00175"/>
    </source>
</evidence>
<comment type="catalytic activity">
    <reaction evidence="1">
        <text>S-ubiquitinyl-[E2 ubiquitin-conjugating enzyme]-L-cysteine + [acceptor protein]-L-lysine = [E2 ubiquitin-conjugating enzyme]-L-cysteine + N(6)-ubiquitinyl-[acceptor protein]-L-lysine.</text>
        <dbReference type="EC" id="2.3.2.27"/>
    </reaction>
</comment>
<gene>
    <name evidence="16" type="ORF">NE237_000457</name>
</gene>
<evidence type="ECO:0000259" key="15">
    <source>
        <dbReference type="PROSITE" id="PS50089"/>
    </source>
</evidence>
<evidence type="ECO:0000256" key="1">
    <source>
        <dbReference type="ARBA" id="ARBA00000900"/>
    </source>
</evidence>
<dbReference type="Pfam" id="PF13639">
    <property type="entry name" value="zf-RING_2"/>
    <property type="match status" value="1"/>
</dbReference>
<dbReference type="EMBL" id="JAMYWD010000003">
    <property type="protein sequence ID" value="KAJ4975351.1"/>
    <property type="molecule type" value="Genomic_DNA"/>
</dbReference>